<dbReference type="InterPro" id="IPR008949">
    <property type="entry name" value="Isoprenoid_synthase_dom_sf"/>
</dbReference>
<evidence type="ECO:0000313" key="7">
    <source>
        <dbReference type="EMBL" id="OGY25350.1"/>
    </source>
</evidence>
<comment type="caution">
    <text evidence="7">The sequence shown here is derived from an EMBL/GenBank/DDBJ whole genome shotgun (WGS) entry which is preliminary data.</text>
</comment>
<dbReference type="STRING" id="1802597.A2Z24_00670"/>
<evidence type="ECO:0000256" key="2">
    <source>
        <dbReference type="ARBA" id="ARBA00006706"/>
    </source>
</evidence>
<dbReference type="PANTHER" id="PTHR12001">
    <property type="entry name" value="GERANYLGERANYL PYROPHOSPHATE SYNTHASE"/>
    <property type="match status" value="1"/>
</dbReference>
<reference evidence="7 8" key="1">
    <citation type="journal article" date="2016" name="Nat. Commun.">
        <title>Thousands of microbial genomes shed light on interconnected biogeochemical processes in an aquifer system.</title>
        <authorList>
            <person name="Anantharaman K."/>
            <person name="Brown C.T."/>
            <person name="Hug L.A."/>
            <person name="Sharon I."/>
            <person name="Castelle C.J."/>
            <person name="Probst A.J."/>
            <person name="Thomas B.C."/>
            <person name="Singh A."/>
            <person name="Wilkins M.J."/>
            <person name="Karaoz U."/>
            <person name="Brodie E.L."/>
            <person name="Williams K.H."/>
            <person name="Hubbard S.S."/>
            <person name="Banfield J.F."/>
        </authorList>
    </citation>
    <scope>NUCLEOTIDE SEQUENCE [LARGE SCALE GENOMIC DNA]</scope>
</reference>
<dbReference type="CDD" id="cd00685">
    <property type="entry name" value="Trans_IPPS_HT"/>
    <property type="match status" value="1"/>
</dbReference>
<dbReference type="PROSITE" id="PS00723">
    <property type="entry name" value="POLYPRENYL_SYNTHASE_1"/>
    <property type="match status" value="1"/>
</dbReference>
<dbReference type="GO" id="GO:0046872">
    <property type="term" value="F:metal ion binding"/>
    <property type="evidence" value="ECO:0007669"/>
    <property type="project" value="UniProtKB-KW"/>
</dbReference>
<evidence type="ECO:0000256" key="5">
    <source>
        <dbReference type="ARBA" id="ARBA00022842"/>
    </source>
</evidence>
<dbReference type="SFLD" id="SFLDS00005">
    <property type="entry name" value="Isoprenoid_Synthase_Type_I"/>
    <property type="match status" value="1"/>
</dbReference>
<gene>
    <name evidence="7" type="ORF">A2Z24_00670</name>
</gene>
<proteinExistence type="inferred from homology"/>
<dbReference type="Proteomes" id="UP000177588">
    <property type="component" value="Unassembled WGS sequence"/>
</dbReference>
<keyword evidence="5" id="KW-0460">Magnesium</keyword>
<dbReference type="PANTHER" id="PTHR12001:SF85">
    <property type="entry name" value="SHORT CHAIN ISOPRENYL DIPHOSPHATE SYNTHASE"/>
    <property type="match status" value="1"/>
</dbReference>
<evidence type="ECO:0000256" key="6">
    <source>
        <dbReference type="RuleBase" id="RU004466"/>
    </source>
</evidence>
<keyword evidence="3 6" id="KW-0808">Transferase</keyword>
<name>A0A1G1WCY6_9BACT</name>
<evidence type="ECO:0000256" key="1">
    <source>
        <dbReference type="ARBA" id="ARBA00001946"/>
    </source>
</evidence>
<evidence type="ECO:0000256" key="3">
    <source>
        <dbReference type="ARBA" id="ARBA00022679"/>
    </source>
</evidence>
<keyword evidence="4" id="KW-0479">Metal-binding</keyword>
<protein>
    <recommendedName>
        <fullName evidence="9">Polyprenyl synthetase</fullName>
    </recommendedName>
</protein>
<dbReference type="Gene3D" id="1.10.600.10">
    <property type="entry name" value="Farnesyl Diphosphate Synthase"/>
    <property type="match status" value="1"/>
</dbReference>
<dbReference type="AlphaFoldDB" id="A0A1G1WCY6"/>
<dbReference type="GO" id="GO:0004659">
    <property type="term" value="F:prenyltransferase activity"/>
    <property type="evidence" value="ECO:0007669"/>
    <property type="project" value="InterPro"/>
</dbReference>
<comment type="similarity">
    <text evidence="2 6">Belongs to the FPP/GGPP synthase family.</text>
</comment>
<organism evidence="7 8">
    <name type="scientific">Candidatus Woykebacteria bacterium RBG_16_44_10</name>
    <dbReference type="NCBI Taxonomy" id="1802597"/>
    <lineage>
        <taxon>Bacteria</taxon>
        <taxon>Candidatus Woykeibacteriota</taxon>
    </lineage>
</organism>
<comment type="cofactor">
    <cofactor evidence="1">
        <name>Mg(2+)</name>
        <dbReference type="ChEBI" id="CHEBI:18420"/>
    </cofactor>
</comment>
<dbReference type="SUPFAM" id="SSF48576">
    <property type="entry name" value="Terpenoid synthases"/>
    <property type="match status" value="1"/>
</dbReference>
<dbReference type="InterPro" id="IPR033749">
    <property type="entry name" value="Polyprenyl_synt_CS"/>
</dbReference>
<dbReference type="GO" id="GO:0008299">
    <property type="term" value="P:isoprenoid biosynthetic process"/>
    <property type="evidence" value="ECO:0007669"/>
    <property type="project" value="InterPro"/>
</dbReference>
<evidence type="ECO:0000313" key="8">
    <source>
        <dbReference type="Proteomes" id="UP000177588"/>
    </source>
</evidence>
<evidence type="ECO:0000256" key="4">
    <source>
        <dbReference type="ARBA" id="ARBA00022723"/>
    </source>
</evidence>
<dbReference type="EMBL" id="MHCT01000031">
    <property type="protein sequence ID" value="OGY25350.1"/>
    <property type="molecule type" value="Genomic_DNA"/>
</dbReference>
<dbReference type="PROSITE" id="PS00444">
    <property type="entry name" value="POLYPRENYL_SYNTHASE_2"/>
    <property type="match status" value="1"/>
</dbReference>
<sequence>MQFLTWFKGQLEPLLDAYFAEKIKEAADIHPEVVVLAEEVRRFNQTGGKRVRPAFAYAAYTACGGRAHDAILYATAALELLQAFALIHDDIIDESPLRRGKPSTHVTFEEFHRKRKFAGDSKKFGLSAAILAGDLALTYADELLDTAPFPAERIRRAKSYYNTMKKQVILGQHLDLTTSVKEGASEKDILKILEYKTAKYTVERPLHIGAALAGAEEDLFTTFSAYGVPLGQAFQIQDDILGTFGSKEQIGKPTDSDIKEGKKTLLIIKAYEWANKGGIEILDAVLGNRKASEKMIEDARRTIRASGALEYSQNLANRLIKQAKEAIYEERLAAEGKAYLLQAADYLLSRQL</sequence>
<evidence type="ECO:0008006" key="9">
    <source>
        <dbReference type="Google" id="ProtNLM"/>
    </source>
</evidence>
<accession>A0A1G1WCY6</accession>
<dbReference type="SFLD" id="SFLDG01017">
    <property type="entry name" value="Polyprenyl_Transferase_Like"/>
    <property type="match status" value="1"/>
</dbReference>
<dbReference type="Pfam" id="PF00348">
    <property type="entry name" value="polyprenyl_synt"/>
    <property type="match status" value="1"/>
</dbReference>
<dbReference type="InterPro" id="IPR000092">
    <property type="entry name" value="Polyprenyl_synt"/>
</dbReference>